<sequence>MCIVQQVASQSCIALHILQPYQKERVFVWLPSHVMISHVHNSHSACCCTLLKKQTIDAFALNASFQKRRNGRTSMQRVRPFAAGTKSCRGQYSIIFARPSSSRRRPSSTLLLELPSLFVCVKLIFLFSENFCKRQFLAQQHNDQNINF</sequence>
<comment type="caution">
    <text evidence="1">The sequence shown here is derived from an EMBL/GenBank/DDBJ whole genome shotgun (WGS) entry which is preliminary data.</text>
</comment>
<proteinExistence type="predicted"/>
<name>A0A1Y3EF38_9BILA</name>
<dbReference type="EMBL" id="LVZM01015336">
    <property type="protein sequence ID" value="OUC43330.1"/>
    <property type="molecule type" value="Genomic_DNA"/>
</dbReference>
<gene>
    <name evidence="1" type="ORF">D917_00265</name>
</gene>
<protein>
    <submittedName>
        <fullName evidence="1">Uncharacterized protein</fullName>
    </submittedName>
</protein>
<evidence type="ECO:0000313" key="1">
    <source>
        <dbReference type="EMBL" id="OUC43330.1"/>
    </source>
</evidence>
<dbReference type="Proteomes" id="UP000243006">
    <property type="component" value="Unassembled WGS sequence"/>
</dbReference>
<evidence type="ECO:0000313" key="2">
    <source>
        <dbReference type="Proteomes" id="UP000243006"/>
    </source>
</evidence>
<organism evidence="1 2">
    <name type="scientific">Trichinella nativa</name>
    <dbReference type="NCBI Taxonomy" id="6335"/>
    <lineage>
        <taxon>Eukaryota</taxon>
        <taxon>Metazoa</taxon>
        <taxon>Ecdysozoa</taxon>
        <taxon>Nematoda</taxon>
        <taxon>Enoplea</taxon>
        <taxon>Dorylaimia</taxon>
        <taxon>Trichinellida</taxon>
        <taxon>Trichinellidae</taxon>
        <taxon>Trichinella</taxon>
    </lineage>
</organism>
<accession>A0A1Y3EF38</accession>
<reference evidence="1 2" key="1">
    <citation type="submission" date="2015-04" db="EMBL/GenBank/DDBJ databases">
        <title>Draft genome of the roundworm Trichinella nativa.</title>
        <authorList>
            <person name="Mitreva M."/>
        </authorList>
    </citation>
    <scope>NUCLEOTIDE SEQUENCE [LARGE SCALE GENOMIC DNA]</scope>
    <source>
        <strain evidence="1 2">ISS45</strain>
    </source>
</reference>
<dbReference type="AlphaFoldDB" id="A0A1Y3EF38"/>